<feature type="domain" description="DUF7939" evidence="2">
    <location>
        <begin position="451"/>
        <end position="531"/>
    </location>
</feature>
<dbReference type="PANTHER" id="PTHR40940:SF1">
    <property type="entry name" value="PROTEIN BATD"/>
    <property type="match status" value="1"/>
</dbReference>
<dbReference type="AlphaFoldDB" id="A0A0A6NZ72"/>
<keyword evidence="4" id="KW-1185">Reference proteome</keyword>
<accession>A0A0A6NZ72</accession>
<dbReference type="InterPro" id="IPR025738">
    <property type="entry name" value="BatD"/>
</dbReference>
<protein>
    <recommendedName>
        <fullName evidence="2">DUF7939 domain-containing protein</fullName>
    </recommendedName>
</protein>
<gene>
    <name evidence="3" type="ORF">THIOM_002328</name>
</gene>
<feature type="signal peptide" evidence="1">
    <location>
        <begin position="1"/>
        <end position="21"/>
    </location>
</feature>
<reference evidence="3 4" key="1">
    <citation type="submission" date="2016-05" db="EMBL/GenBank/DDBJ databases">
        <title>Single-cell genome of chain-forming Candidatus Thiomargarita nelsonii and comparison to other large sulfur-oxidizing bacteria.</title>
        <authorList>
            <person name="Winkel M."/>
            <person name="Salman V."/>
            <person name="Woyke T."/>
            <person name="Schulz-Vogt H."/>
            <person name="Richter M."/>
            <person name="Flood B."/>
            <person name="Bailey J."/>
            <person name="Amann R."/>
            <person name="Mussmann M."/>
        </authorList>
    </citation>
    <scope>NUCLEOTIDE SEQUENCE [LARGE SCALE GENOMIC DNA]</scope>
    <source>
        <strain evidence="3 4">THI036</strain>
    </source>
</reference>
<dbReference type="Proteomes" id="UP000076962">
    <property type="component" value="Unassembled WGS sequence"/>
</dbReference>
<dbReference type="EMBL" id="LUTY01001313">
    <property type="protein sequence ID" value="OAD21891.1"/>
    <property type="molecule type" value="Genomic_DNA"/>
</dbReference>
<dbReference type="InterPro" id="IPR057699">
    <property type="entry name" value="DUF7939"/>
</dbReference>
<dbReference type="Pfam" id="PF25607">
    <property type="entry name" value="DUF7939"/>
    <property type="match status" value="1"/>
</dbReference>
<evidence type="ECO:0000256" key="1">
    <source>
        <dbReference type="SAM" id="SignalP"/>
    </source>
</evidence>
<keyword evidence="1" id="KW-0732">Signal</keyword>
<sequence length="556" mass="62680">MNLKKTLFIILLIVGNANSFAQPPKVYTDRNPVKLDESFHLIFKSTGADSPDFSPLEKDFEILSQSTQIQIINGRTTKQWTLTVMAKRTGNLTIPAISFGQEQTTPISISVQEPEKTTEKAEESLFLEVEATPETPYVQSQVIYKIRLFVALNLQSASLSEPSFSGGEVLVKKLGKDQNYQTQRDGKGFSVIERKYALFPQKSGAITIEPLNFQAQVIENRAPRTRFDNFFNQPSTHIKRLRSKAIKLDVKPIPSTFKGKDWLPANELTLKDNFSDHLPEFKVGEPVTRTLTLSAEGLTVAQLPEFMKFRKNTDKLKQYTDQPKLDEQMTYQGLKSARQEKIAIIPSKAGEYTLPAIEIPWWNTQTNEMAIIKVPARSIKVAATTVQQQALAPVNQTPAPTVIPQDNSYYYERLNFIFAFGWIVTLMAWWWTMRGNNKPISQEKESDQKMDIKKLKEACHSNNAQEAKEGLLAWAKEHWQAGAPHSLGELSRHCAEPLQAEIQGLNQVLYGSSGENWQGSHLWKAFKAHQPGKVRKKQSIGDGDGLAPLYLKEAMG</sequence>
<dbReference type="Pfam" id="PF13584">
    <property type="entry name" value="BatD"/>
    <property type="match status" value="1"/>
</dbReference>
<evidence type="ECO:0000259" key="2">
    <source>
        <dbReference type="Pfam" id="PF25607"/>
    </source>
</evidence>
<proteinExistence type="predicted"/>
<evidence type="ECO:0000313" key="4">
    <source>
        <dbReference type="Proteomes" id="UP000076962"/>
    </source>
</evidence>
<feature type="chain" id="PRO_5002019453" description="DUF7939 domain-containing protein" evidence="1">
    <location>
        <begin position="22"/>
        <end position="556"/>
    </location>
</feature>
<evidence type="ECO:0000313" key="3">
    <source>
        <dbReference type="EMBL" id="OAD21891.1"/>
    </source>
</evidence>
<dbReference type="PANTHER" id="PTHR40940">
    <property type="entry name" value="PROTEIN BATD-RELATED"/>
    <property type="match status" value="1"/>
</dbReference>
<dbReference type="PATRIC" id="fig|1003181.4.peg.3179"/>
<organism evidence="3 4">
    <name type="scientific">Candidatus Thiomargarita nelsonii</name>
    <dbReference type="NCBI Taxonomy" id="1003181"/>
    <lineage>
        <taxon>Bacteria</taxon>
        <taxon>Pseudomonadati</taxon>
        <taxon>Pseudomonadota</taxon>
        <taxon>Gammaproteobacteria</taxon>
        <taxon>Thiotrichales</taxon>
        <taxon>Thiotrichaceae</taxon>
        <taxon>Thiomargarita</taxon>
    </lineage>
</organism>
<name>A0A0A6NZ72_9GAMM</name>
<comment type="caution">
    <text evidence="3">The sequence shown here is derived from an EMBL/GenBank/DDBJ whole genome shotgun (WGS) entry which is preliminary data.</text>
</comment>